<dbReference type="EMBL" id="BOMM01000080">
    <property type="protein sequence ID" value="GIE16237.1"/>
    <property type="molecule type" value="Genomic_DNA"/>
</dbReference>
<sequence length="297" mass="33024">MTPALGLFVEPPLGSPSYDIDRDAGRTTRTVVGTDLDIGILGPLQIRCGGREARLPQAKLRLLLTTLILRENRVISNDALIQGLWGEAPPPTALRALRVYISQLRKFFAVLGVDEEQCTIITQPPGYRLIVPWGSLDRHHFDEFRRRAKDSAEGGDIAGATGCYRSALELCRGRALADVRGESALIESSALWLDETRLSVALRYVDLQLQMSQHLDMISELTMLANDHPFNEGVHSRLMIALYRSGRTGDALAVFRTIRSLLVDELGTDPGPEIRRVQQMILSAEPIAHQEHDLWTL</sequence>
<keyword evidence="8" id="KW-1185">Reference proteome</keyword>
<dbReference type="InterPro" id="IPR036388">
    <property type="entry name" value="WH-like_DNA-bd_sf"/>
</dbReference>
<dbReference type="GO" id="GO:0000160">
    <property type="term" value="P:phosphorelay signal transduction system"/>
    <property type="evidence" value="ECO:0007669"/>
    <property type="project" value="InterPro"/>
</dbReference>
<gene>
    <name evidence="7" type="ORF">Afe05nite_80770</name>
</gene>
<organism evidence="7 8">
    <name type="scientific">Paractinoplanes ferrugineus</name>
    <dbReference type="NCBI Taxonomy" id="113564"/>
    <lineage>
        <taxon>Bacteria</taxon>
        <taxon>Bacillati</taxon>
        <taxon>Actinomycetota</taxon>
        <taxon>Actinomycetes</taxon>
        <taxon>Micromonosporales</taxon>
        <taxon>Micromonosporaceae</taxon>
        <taxon>Paractinoplanes</taxon>
    </lineage>
</organism>
<dbReference type="RefSeq" id="WP_203822578.1">
    <property type="nucleotide sequence ID" value="NZ_BAAABP010000012.1"/>
</dbReference>
<keyword evidence="2" id="KW-0805">Transcription regulation</keyword>
<feature type="DNA-binding region" description="OmpR/PhoB-type" evidence="5">
    <location>
        <begin position="27"/>
        <end position="131"/>
    </location>
</feature>
<dbReference type="InterPro" id="IPR016032">
    <property type="entry name" value="Sig_transdc_resp-reg_C-effctor"/>
</dbReference>
<evidence type="ECO:0000256" key="5">
    <source>
        <dbReference type="PROSITE-ProRule" id="PRU01091"/>
    </source>
</evidence>
<feature type="domain" description="OmpR/PhoB-type" evidence="6">
    <location>
        <begin position="27"/>
        <end position="131"/>
    </location>
</feature>
<dbReference type="PANTHER" id="PTHR35807">
    <property type="entry name" value="TRANSCRIPTIONAL REGULATOR REDD-RELATED"/>
    <property type="match status" value="1"/>
</dbReference>
<dbReference type="Proteomes" id="UP000598174">
    <property type="component" value="Unassembled WGS sequence"/>
</dbReference>
<dbReference type="CDD" id="cd15831">
    <property type="entry name" value="BTAD"/>
    <property type="match status" value="1"/>
</dbReference>
<evidence type="ECO:0000256" key="1">
    <source>
        <dbReference type="ARBA" id="ARBA00005820"/>
    </source>
</evidence>
<name>A0A919JAG0_9ACTN</name>
<accession>A0A919JAG0</accession>
<evidence type="ECO:0000256" key="2">
    <source>
        <dbReference type="ARBA" id="ARBA00023015"/>
    </source>
</evidence>
<dbReference type="InterPro" id="IPR001867">
    <property type="entry name" value="OmpR/PhoB-type_DNA-bd"/>
</dbReference>
<comment type="caution">
    <text evidence="7">The sequence shown here is derived from an EMBL/GenBank/DDBJ whole genome shotgun (WGS) entry which is preliminary data.</text>
</comment>
<proteinExistence type="inferred from homology"/>
<dbReference type="GO" id="GO:0006355">
    <property type="term" value="P:regulation of DNA-templated transcription"/>
    <property type="evidence" value="ECO:0007669"/>
    <property type="project" value="InterPro"/>
</dbReference>
<dbReference type="SMART" id="SM00862">
    <property type="entry name" value="Trans_reg_C"/>
    <property type="match status" value="1"/>
</dbReference>
<dbReference type="InterPro" id="IPR051677">
    <property type="entry name" value="AfsR-DnrI-RedD_regulator"/>
</dbReference>
<keyword evidence="3 5" id="KW-0238">DNA-binding</keyword>
<evidence type="ECO:0000313" key="7">
    <source>
        <dbReference type="EMBL" id="GIE16237.1"/>
    </source>
</evidence>
<dbReference type="InterPro" id="IPR005158">
    <property type="entry name" value="BTAD"/>
</dbReference>
<evidence type="ECO:0000256" key="3">
    <source>
        <dbReference type="ARBA" id="ARBA00023125"/>
    </source>
</evidence>
<evidence type="ECO:0000259" key="6">
    <source>
        <dbReference type="PROSITE" id="PS51755"/>
    </source>
</evidence>
<dbReference type="InterPro" id="IPR011990">
    <property type="entry name" value="TPR-like_helical_dom_sf"/>
</dbReference>
<dbReference type="PANTHER" id="PTHR35807:SF1">
    <property type="entry name" value="TRANSCRIPTIONAL REGULATOR REDD"/>
    <property type="match status" value="1"/>
</dbReference>
<dbReference type="SUPFAM" id="SSF48452">
    <property type="entry name" value="TPR-like"/>
    <property type="match status" value="1"/>
</dbReference>
<dbReference type="PROSITE" id="PS51755">
    <property type="entry name" value="OMPR_PHOB"/>
    <property type="match status" value="1"/>
</dbReference>
<reference evidence="7" key="1">
    <citation type="submission" date="2021-01" db="EMBL/GenBank/DDBJ databases">
        <title>Whole genome shotgun sequence of Actinoplanes ferrugineus NBRC 15555.</title>
        <authorList>
            <person name="Komaki H."/>
            <person name="Tamura T."/>
        </authorList>
    </citation>
    <scope>NUCLEOTIDE SEQUENCE</scope>
    <source>
        <strain evidence="7">NBRC 15555</strain>
    </source>
</reference>
<dbReference type="Gene3D" id="1.25.40.10">
    <property type="entry name" value="Tetratricopeptide repeat domain"/>
    <property type="match status" value="1"/>
</dbReference>
<protein>
    <recommendedName>
        <fullName evidence="6">OmpR/PhoB-type domain-containing protein</fullName>
    </recommendedName>
</protein>
<dbReference type="AlphaFoldDB" id="A0A919JAG0"/>
<evidence type="ECO:0000313" key="8">
    <source>
        <dbReference type="Proteomes" id="UP000598174"/>
    </source>
</evidence>
<comment type="similarity">
    <text evidence="1">Belongs to the AfsR/DnrI/RedD regulatory family.</text>
</comment>
<dbReference type="Gene3D" id="1.10.10.10">
    <property type="entry name" value="Winged helix-like DNA-binding domain superfamily/Winged helix DNA-binding domain"/>
    <property type="match status" value="1"/>
</dbReference>
<evidence type="ECO:0000256" key="4">
    <source>
        <dbReference type="ARBA" id="ARBA00023163"/>
    </source>
</evidence>
<keyword evidence="4" id="KW-0804">Transcription</keyword>
<dbReference type="SMART" id="SM01043">
    <property type="entry name" value="BTAD"/>
    <property type="match status" value="1"/>
</dbReference>
<dbReference type="Pfam" id="PF03704">
    <property type="entry name" value="BTAD"/>
    <property type="match status" value="1"/>
</dbReference>
<dbReference type="GO" id="GO:0003677">
    <property type="term" value="F:DNA binding"/>
    <property type="evidence" value="ECO:0007669"/>
    <property type="project" value="UniProtKB-UniRule"/>
</dbReference>
<dbReference type="Pfam" id="PF00486">
    <property type="entry name" value="Trans_reg_C"/>
    <property type="match status" value="1"/>
</dbReference>
<dbReference type="SUPFAM" id="SSF46894">
    <property type="entry name" value="C-terminal effector domain of the bipartite response regulators"/>
    <property type="match status" value="1"/>
</dbReference>